<protein>
    <recommendedName>
        <fullName evidence="1">Reverse transcriptase domain-containing protein</fullName>
    </recommendedName>
</protein>
<evidence type="ECO:0000313" key="3">
    <source>
        <dbReference type="Proteomes" id="UP000499080"/>
    </source>
</evidence>
<feature type="domain" description="Reverse transcriptase" evidence="1">
    <location>
        <begin position="57"/>
        <end position="152"/>
    </location>
</feature>
<dbReference type="OrthoDB" id="6781406at2759"/>
<dbReference type="AlphaFoldDB" id="A0A4Y2RM41"/>
<accession>A0A4Y2RM41</accession>
<reference evidence="2 3" key="1">
    <citation type="journal article" date="2019" name="Sci. Rep.">
        <title>Orb-weaving spider Araneus ventricosus genome elucidates the spidroin gene catalogue.</title>
        <authorList>
            <person name="Kono N."/>
            <person name="Nakamura H."/>
            <person name="Ohtoshi R."/>
            <person name="Moran D.A.P."/>
            <person name="Shinohara A."/>
            <person name="Yoshida Y."/>
            <person name="Fujiwara M."/>
            <person name="Mori M."/>
            <person name="Tomita M."/>
            <person name="Arakawa K."/>
        </authorList>
    </citation>
    <scope>NUCLEOTIDE SEQUENCE [LARGE SCALE GENOMIC DNA]</scope>
</reference>
<dbReference type="Proteomes" id="UP000499080">
    <property type="component" value="Unassembled WGS sequence"/>
</dbReference>
<name>A0A4Y2RM41_ARAVE</name>
<proteinExistence type="predicted"/>
<gene>
    <name evidence="2" type="ORF">AVEN_124513_1</name>
</gene>
<comment type="caution">
    <text evidence="2">The sequence shown here is derived from an EMBL/GenBank/DDBJ whole genome shotgun (WGS) entry which is preliminary data.</text>
</comment>
<organism evidence="2 3">
    <name type="scientific">Araneus ventricosus</name>
    <name type="common">Orbweaver spider</name>
    <name type="synonym">Epeira ventricosa</name>
    <dbReference type="NCBI Taxonomy" id="182803"/>
    <lineage>
        <taxon>Eukaryota</taxon>
        <taxon>Metazoa</taxon>
        <taxon>Ecdysozoa</taxon>
        <taxon>Arthropoda</taxon>
        <taxon>Chelicerata</taxon>
        <taxon>Arachnida</taxon>
        <taxon>Araneae</taxon>
        <taxon>Araneomorphae</taxon>
        <taxon>Entelegynae</taxon>
        <taxon>Araneoidea</taxon>
        <taxon>Araneidae</taxon>
        <taxon>Araneus</taxon>
    </lineage>
</organism>
<evidence type="ECO:0000259" key="1">
    <source>
        <dbReference type="Pfam" id="PF00078"/>
    </source>
</evidence>
<dbReference type="InterPro" id="IPR000477">
    <property type="entry name" value="RT_dom"/>
</dbReference>
<keyword evidence="3" id="KW-1185">Reference proteome</keyword>
<dbReference type="Pfam" id="PF00078">
    <property type="entry name" value="RVT_1"/>
    <property type="match status" value="1"/>
</dbReference>
<evidence type="ECO:0000313" key="2">
    <source>
        <dbReference type="EMBL" id="GBN76763.1"/>
    </source>
</evidence>
<dbReference type="EMBL" id="BGPR01017636">
    <property type="protein sequence ID" value="GBN76763.1"/>
    <property type="molecule type" value="Genomic_DNA"/>
</dbReference>
<sequence length="157" mass="18525">MSDITNAYNDSSRPLKHHEELYLPPHLRELKTERNRSKKVWQRFRDPTSKNLFNSAQARFRNAMSEFNQIKNIMISLYTDDTAILSQGKTPDIAIVPLQNYLKNLEAWLVRWKIKLNVDKTEAILFNKKNDEWPKVKVYGTPIKWKKEVKYLEGCSG</sequence>